<name>A0ABN7XQ63_GIGMA</name>
<reference evidence="1 2" key="1">
    <citation type="submission" date="2021-06" db="EMBL/GenBank/DDBJ databases">
        <authorList>
            <person name="Kallberg Y."/>
            <person name="Tangrot J."/>
            <person name="Rosling A."/>
        </authorList>
    </citation>
    <scope>NUCLEOTIDE SEQUENCE [LARGE SCALE GENOMIC DNA]</scope>
    <source>
        <strain evidence="1 2">120-4 pot B 10/14</strain>
    </source>
</reference>
<gene>
    <name evidence="1" type="ORF">GMARGA_LOCUS46314</name>
</gene>
<keyword evidence="2" id="KW-1185">Reference proteome</keyword>
<feature type="non-terminal residue" evidence="1">
    <location>
        <position position="47"/>
    </location>
</feature>
<evidence type="ECO:0000313" key="1">
    <source>
        <dbReference type="EMBL" id="CAG8857495.1"/>
    </source>
</evidence>
<sequence length="47" mass="5548">RNLTLANFIATAQNWLVEFSHFVATARKWQNSRPIRPTDDRYRSELG</sequence>
<protein>
    <submittedName>
        <fullName evidence="1">33493_t:CDS:1</fullName>
    </submittedName>
</protein>
<proteinExistence type="predicted"/>
<dbReference type="EMBL" id="CAJVQB010171643">
    <property type="protein sequence ID" value="CAG8857495.1"/>
    <property type="molecule type" value="Genomic_DNA"/>
</dbReference>
<accession>A0ABN7XQ63</accession>
<evidence type="ECO:0000313" key="2">
    <source>
        <dbReference type="Proteomes" id="UP000789901"/>
    </source>
</evidence>
<comment type="caution">
    <text evidence="1">The sequence shown here is derived from an EMBL/GenBank/DDBJ whole genome shotgun (WGS) entry which is preliminary data.</text>
</comment>
<organism evidence="1 2">
    <name type="scientific">Gigaspora margarita</name>
    <dbReference type="NCBI Taxonomy" id="4874"/>
    <lineage>
        <taxon>Eukaryota</taxon>
        <taxon>Fungi</taxon>
        <taxon>Fungi incertae sedis</taxon>
        <taxon>Mucoromycota</taxon>
        <taxon>Glomeromycotina</taxon>
        <taxon>Glomeromycetes</taxon>
        <taxon>Diversisporales</taxon>
        <taxon>Gigasporaceae</taxon>
        <taxon>Gigaspora</taxon>
    </lineage>
</organism>
<dbReference type="Proteomes" id="UP000789901">
    <property type="component" value="Unassembled WGS sequence"/>
</dbReference>
<feature type="non-terminal residue" evidence="1">
    <location>
        <position position="1"/>
    </location>
</feature>